<feature type="active site" evidence="8">
    <location>
        <position position="37"/>
    </location>
</feature>
<dbReference type="HOGENOM" id="CLU_072551_0_0_6"/>
<dbReference type="GO" id="GO:0005524">
    <property type="term" value="F:ATP binding"/>
    <property type="evidence" value="ECO:0007669"/>
    <property type="project" value="UniProtKB-UniRule"/>
</dbReference>
<dbReference type="UniPathway" id="UPA00078">
    <property type="reaction ID" value="UER00161"/>
</dbReference>
<evidence type="ECO:0000256" key="6">
    <source>
        <dbReference type="ARBA" id="ARBA00022840"/>
    </source>
</evidence>
<dbReference type="AlphaFoldDB" id="R4YLG2"/>
<dbReference type="STRING" id="698738.OLEAN_C12910"/>
<dbReference type="EMBL" id="FO203512">
    <property type="protein sequence ID" value="CCK75467.1"/>
    <property type="molecule type" value="Genomic_DNA"/>
</dbReference>
<comment type="caution">
    <text evidence="8">Lacks conserved residue(s) required for the propagation of feature annotation.</text>
</comment>
<dbReference type="Gene3D" id="3.40.50.300">
    <property type="entry name" value="P-loop containing nucleotide triphosphate hydrolases"/>
    <property type="match status" value="1"/>
</dbReference>
<feature type="binding site" evidence="8">
    <location>
        <begin position="181"/>
        <end position="182"/>
    </location>
    <ligand>
        <name>ATP</name>
        <dbReference type="ChEBI" id="CHEBI:30616"/>
    </ligand>
</feature>
<evidence type="ECO:0000256" key="3">
    <source>
        <dbReference type="ARBA" id="ARBA00022723"/>
    </source>
</evidence>
<comment type="pathway">
    <text evidence="8">Cofactor biosynthesis; biotin biosynthesis; biotin from 7,8-diaminononanoate: step 1/2.</text>
</comment>
<comment type="subcellular location">
    <subcellularLocation>
        <location evidence="8">Cytoplasm</location>
    </subcellularLocation>
</comment>
<comment type="catalytic activity">
    <reaction evidence="8">
        <text>(7R,8S)-7,8-diammoniononanoate + CO2 + ATP = (4R,5S)-dethiobiotin + ADP + phosphate + 3 H(+)</text>
        <dbReference type="Rhea" id="RHEA:15805"/>
        <dbReference type="ChEBI" id="CHEBI:15378"/>
        <dbReference type="ChEBI" id="CHEBI:16526"/>
        <dbReference type="ChEBI" id="CHEBI:30616"/>
        <dbReference type="ChEBI" id="CHEBI:43474"/>
        <dbReference type="ChEBI" id="CHEBI:149469"/>
        <dbReference type="ChEBI" id="CHEBI:149473"/>
        <dbReference type="ChEBI" id="CHEBI:456216"/>
        <dbReference type="EC" id="6.3.3.3"/>
    </reaction>
</comment>
<evidence type="ECO:0000256" key="2">
    <source>
        <dbReference type="ARBA" id="ARBA00022598"/>
    </source>
</evidence>
<name>R4YLG2_OLEAN</name>
<dbReference type="OrthoDB" id="9802097at2"/>
<organism evidence="9 10">
    <name type="scientific">Oleispira antarctica RB-8</name>
    <dbReference type="NCBI Taxonomy" id="698738"/>
    <lineage>
        <taxon>Bacteria</taxon>
        <taxon>Pseudomonadati</taxon>
        <taxon>Pseudomonadota</taxon>
        <taxon>Gammaproteobacteria</taxon>
        <taxon>Oceanospirillales</taxon>
        <taxon>Oceanospirillaceae</taxon>
        <taxon>Oleispira</taxon>
    </lineage>
</organism>
<keyword evidence="1 8" id="KW-0963">Cytoplasm</keyword>
<dbReference type="HAMAP" id="MF_00336">
    <property type="entry name" value="BioD"/>
    <property type="match status" value="1"/>
</dbReference>
<keyword evidence="4 8" id="KW-0547">Nucleotide-binding</keyword>
<protein>
    <recommendedName>
        <fullName evidence="8">ATP-dependent dethiobiotin synthetase BioD</fullName>
        <ecNumber evidence="8">6.3.3.3</ecNumber>
    </recommendedName>
    <alternativeName>
        <fullName evidence="8">DTB synthetase</fullName>
        <shortName evidence="8">DTBS</shortName>
    </alternativeName>
    <alternativeName>
        <fullName evidence="8">Dethiobiotin synthase</fullName>
    </alternativeName>
</protein>
<comment type="function">
    <text evidence="8">Catalyzes a mechanistically unusual reaction, the ATP-dependent insertion of CO2 between the N7 and N8 nitrogen atoms of 7,8-diaminopelargonic acid (DAPA, also called 7,8-diammoniononanoate) to form a ureido ring.</text>
</comment>
<evidence type="ECO:0000256" key="1">
    <source>
        <dbReference type="ARBA" id="ARBA00022490"/>
    </source>
</evidence>
<dbReference type="PATRIC" id="fig|698738.3.peg.1338"/>
<evidence type="ECO:0000256" key="7">
    <source>
        <dbReference type="ARBA" id="ARBA00022842"/>
    </source>
</evidence>
<keyword evidence="10" id="KW-1185">Reference proteome</keyword>
<feature type="binding site" evidence="8">
    <location>
        <position position="16"/>
    </location>
    <ligand>
        <name>Mg(2+)</name>
        <dbReference type="ChEBI" id="CHEBI:18420"/>
    </ligand>
</feature>
<dbReference type="InterPro" id="IPR004472">
    <property type="entry name" value="DTB_synth_BioD"/>
</dbReference>
<feature type="binding site" evidence="8">
    <location>
        <position position="59"/>
    </location>
    <ligand>
        <name>Mg(2+)</name>
        <dbReference type="ChEBI" id="CHEBI:18420"/>
    </ligand>
</feature>
<dbReference type="GO" id="GO:0004141">
    <property type="term" value="F:dethiobiotin synthase activity"/>
    <property type="evidence" value="ECO:0007669"/>
    <property type="project" value="UniProtKB-UniRule"/>
</dbReference>
<keyword evidence="5 8" id="KW-0093">Biotin biosynthesis</keyword>
<dbReference type="KEGG" id="oai:OLEAN_C12910"/>
<dbReference type="PANTHER" id="PTHR43210:SF5">
    <property type="entry name" value="DETHIOBIOTIN SYNTHETASE"/>
    <property type="match status" value="1"/>
</dbReference>
<evidence type="ECO:0000256" key="5">
    <source>
        <dbReference type="ARBA" id="ARBA00022756"/>
    </source>
</evidence>
<keyword evidence="2 8" id="KW-0436">Ligase</keyword>
<dbReference type="GO" id="GO:0042803">
    <property type="term" value="F:protein homodimerization activity"/>
    <property type="evidence" value="ECO:0007669"/>
    <property type="project" value="UniProtKB-ARBA"/>
</dbReference>
<comment type="similarity">
    <text evidence="8">Belongs to the dethiobiotin synthetase family.</text>
</comment>
<dbReference type="GO" id="GO:0005829">
    <property type="term" value="C:cytosol"/>
    <property type="evidence" value="ECO:0007669"/>
    <property type="project" value="TreeGrafter"/>
</dbReference>
<dbReference type="Pfam" id="PF13500">
    <property type="entry name" value="AAA_26"/>
    <property type="match status" value="1"/>
</dbReference>
<accession>R4YLG2</accession>
<keyword evidence="7 8" id="KW-0460">Magnesium</keyword>
<dbReference type="EC" id="6.3.3.3" evidence="8"/>
<dbReference type="InterPro" id="IPR027417">
    <property type="entry name" value="P-loop_NTPase"/>
</dbReference>
<evidence type="ECO:0000313" key="9">
    <source>
        <dbReference type="EMBL" id="CCK75467.1"/>
    </source>
</evidence>
<feature type="binding site" evidence="8">
    <location>
        <position position="59"/>
    </location>
    <ligand>
        <name>ATP</name>
        <dbReference type="ChEBI" id="CHEBI:30616"/>
    </ligand>
</feature>
<keyword evidence="3 8" id="KW-0479">Metal-binding</keyword>
<proteinExistence type="inferred from homology"/>
<dbReference type="NCBIfam" id="TIGR00347">
    <property type="entry name" value="bioD"/>
    <property type="match status" value="1"/>
</dbReference>
<keyword evidence="6 8" id="KW-0067">ATP-binding</keyword>
<evidence type="ECO:0000313" key="10">
    <source>
        <dbReference type="Proteomes" id="UP000032749"/>
    </source>
</evidence>
<dbReference type="GO" id="GO:0009102">
    <property type="term" value="P:biotin biosynthetic process"/>
    <property type="evidence" value="ECO:0007669"/>
    <property type="project" value="UniProtKB-UniRule"/>
</dbReference>
<evidence type="ECO:0000256" key="8">
    <source>
        <dbReference type="HAMAP-Rule" id="MF_00336"/>
    </source>
</evidence>
<dbReference type="CDD" id="cd03109">
    <property type="entry name" value="DTBS"/>
    <property type="match status" value="1"/>
</dbReference>
<comment type="cofactor">
    <cofactor evidence="8">
        <name>Mg(2+)</name>
        <dbReference type="ChEBI" id="CHEBI:18420"/>
    </cofactor>
</comment>
<feature type="binding site" evidence="8">
    <location>
        <begin position="210"/>
        <end position="212"/>
    </location>
    <ligand>
        <name>ATP</name>
        <dbReference type="ChEBI" id="CHEBI:30616"/>
    </ligand>
</feature>
<dbReference type="SUPFAM" id="SSF52540">
    <property type="entry name" value="P-loop containing nucleoside triphosphate hydrolases"/>
    <property type="match status" value="1"/>
</dbReference>
<feature type="binding site" evidence="8">
    <location>
        <position position="121"/>
    </location>
    <ligand>
        <name>Mg(2+)</name>
        <dbReference type="ChEBI" id="CHEBI:18420"/>
    </ligand>
</feature>
<dbReference type="GO" id="GO:0000287">
    <property type="term" value="F:magnesium ion binding"/>
    <property type="evidence" value="ECO:0007669"/>
    <property type="project" value="UniProtKB-UniRule"/>
</dbReference>
<feature type="binding site" evidence="8">
    <location>
        <begin position="121"/>
        <end position="124"/>
    </location>
    <ligand>
        <name>ATP</name>
        <dbReference type="ChEBI" id="CHEBI:30616"/>
    </ligand>
</feature>
<sequence>MHKLFITGTDTDAGKTRVASMLLYKAQSLGLSSFGLKPIAAGCVWSTEQSPTGEWHNDDALLLQAASSIKQSYAIHNPVAFPQAIAPHIAAELNQAPLTLTNLLDRCKPALEQQADLHLIEGAGGWLVPINENNTLADFAQQLNHDVILVVGMKLGCINHALLTQELILASSLNFIGWVANHIDANMSEQDANLLYLEQHIQAPCLGRIPFSPNTHPRDLLEHIQLPDQSV</sequence>
<dbReference type="PIRSF" id="PIRSF006755">
    <property type="entry name" value="DTB_synth"/>
    <property type="match status" value="1"/>
</dbReference>
<dbReference type="PANTHER" id="PTHR43210">
    <property type="entry name" value="DETHIOBIOTIN SYNTHETASE"/>
    <property type="match status" value="1"/>
</dbReference>
<reference evidence="9 10" key="1">
    <citation type="journal article" date="2013" name="Nat. Commun.">
        <title>Genome sequence and functional genomic analysis of the oil-degrading bacterium Oleispira antarctica.</title>
        <authorList>
            <person name="Kube M."/>
            <person name="Chernikova T.N."/>
            <person name="Al-Ramahi Y."/>
            <person name="Beloqui A."/>
            <person name="Lopez-Cortez N."/>
            <person name="Guazzaroni M.E."/>
            <person name="Heipieper H.J."/>
            <person name="Klages S."/>
            <person name="Kotsyurbenko O.R."/>
            <person name="Langer I."/>
            <person name="Nechitaylo T.Y."/>
            <person name="Lunsdorf H."/>
            <person name="Fernandez M."/>
            <person name="Juarez S."/>
            <person name="Ciordia S."/>
            <person name="Singer A."/>
            <person name="Kagan O."/>
            <person name="Egorova O."/>
            <person name="Petit P.A."/>
            <person name="Stogios P."/>
            <person name="Kim Y."/>
            <person name="Tchigvintsev A."/>
            <person name="Flick R."/>
            <person name="Denaro R."/>
            <person name="Genovese M."/>
            <person name="Albar J.P."/>
            <person name="Reva O.N."/>
            <person name="Martinez-Gomariz M."/>
            <person name="Tran H."/>
            <person name="Ferrer M."/>
            <person name="Savchenko A."/>
            <person name="Yakunin A.F."/>
            <person name="Yakimov M.M."/>
            <person name="Golyshina O.V."/>
            <person name="Reinhardt R."/>
            <person name="Golyshin P.N."/>
        </authorList>
    </citation>
    <scope>NUCLEOTIDE SEQUENCE [LARGE SCALE GENOMIC DNA]</scope>
</reference>
<dbReference type="Proteomes" id="UP000032749">
    <property type="component" value="Chromosome"/>
</dbReference>
<gene>
    <name evidence="8 9" type="primary">bioD</name>
    <name evidence="9" type="ORF">OLEAN_C12910</name>
</gene>
<evidence type="ECO:0000256" key="4">
    <source>
        <dbReference type="ARBA" id="ARBA00022741"/>
    </source>
</evidence>
<dbReference type="FunFam" id="3.40.50.300:FF:000292">
    <property type="entry name" value="ATP-dependent dethiobiotin synthetase BioD"/>
    <property type="match status" value="1"/>
</dbReference>
<comment type="subunit">
    <text evidence="8">Homodimer.</text>
</comment>